<gene>
    <name evidence="1" type="ORF">GS4_26_00020</name>
</gene>
<evidence type="ECO:0000313" key="1">
    <source>
        <dbReference type="EMBL" id="GAC69555.1"/>
    </source>
</evidence>
<organism evidence="1 2">
    <name type="scientific">Gordonia soli NBRC 108243</name>
    <dbReference type="NCBI Taxonomy" id="1223545"/>
    <lineage>
        <taxon>Bacteria</taxon>
        <taxon>Bacillati</taxon>
        <taxon>Actinomycetota</taxon>
        <taxon>Actinomycetes</taxon>
        <taxon>Mycobacteriales</taxon>
        <taxon>Gordoniaceae</taxon>
        <taxon>Gordonia</taxon>
    </lineage>
</organism>
<dbReference type="eggNOG" id="ENOG5031IFG">
    <property type="taxonomic scope" value="Bacteria"/>
</dbReference>
<dbReference type="AlphaFoldDB" id="M0QLL6"/>
<dbReference type="STRING" id="1223545.GS4_26_00020"/>
<keyword evidence="2" id="KW-1185">Reference proteome</keyword>
<dbReference type="Proteomes" id="UP000011666">
    <property type="component" value="Unassembled WGS sequence"/>
</dbReference>
<dbReference type="EMBL" id="BANX01000026">
    <property type="protein sequence ID" value="GAC69555.1"/>
    <property type="molecule type" value="Genomic_DNA"/>
</dbReference>
<proteinExistence type="predicted"/>
<sequence>MPGPRANTSLAIALAALADSDLVEQLLSSDDEYRVMCGAICVGARVADADTHARLQALAVDERWRVREGVVIGMQEAADTDLGIVQSVVRSWASQPDPLIARAAVATICEPRLLRSPAAAAIAIEVCGRASTVLTNTPRATRRSPAARALRQALGYCWSVAVAADPHPGLAAFNALDITDPDLEWIVRSNRGKKRLQRLL</sequence>
<evidence type="ECO:0008006" key="3">
    <source>
        <dbReference type="Google" id="ProtNLM"/>
    </source>
</evidence>
<accession>M0QLL6</accession>
<reference evidence="1 2" key="1">
    <citation type="submission" date="2013-01" db="EMBL/GenBank/DDBJ databases">
        <title>Whole genome shotgun sequence of Gordonia soli NBRC 108243.</title>
        <authorList>
            <person name="Isaki-Nakamura S."/>
            <person name="Hosoyama A."/>
            <person name="Tsuchikane K."/>
            <person name="Ando Y."/>
            <person name="Baba S."/>
            <person name="Ohji S."/>
            <person name="Hamada M."/>
            <person name="Tamura T."/>
            <person name="Yamazoe A."/>
            <person name="Yamazaki S."/>
            <person name="Fujita N."/>
        </authorList>
    </citation>
    <scope>NUCLEOTIDE SEQUENCE [LARGE SCALE GENOMIC DNA]</scope>
    <source>
        <strain evidence="1 2">NBRC 108243</strain>
    </source>
</reference>
<evidence type="ECO:0000313" key="2">
    <source>
        <dbReference type="Proteomes" id="UP000011666"/>
    </source>
</evidence>
<name>M0QLL6_9ACTN</name>
<protein>
    <recommendedName>
        <fullName evidence="3">PBS lyase heat domain-containing protein repeat-containing protein</fullName>
    </recommendedName>
</protein>
<comment type="caution">
    <text evidence="1">The sequence shown here is derived from an EMBL/GenBank/DDBJ whole genome shotgun (WGS) entry which is preliminary data.</text>
</comment>